<dbReference type="Proteomes" id="UP000790709">
    <property type="component" value="Unassembled WGS sequence"/>
</dbReference>
<evidence type="ECO:0000313" key="2">
    <source>
        <dbReference type="Proteomes" id="UP000790709"/>
    </source>
</evidence>
<protein>
    <submittedName>
        <fullName evidence="1">Uncharacterized protein</fullName>
    </submittedName>
</protein>
<evidence type="ECO:0000313" key="1">
    <source>
        <dbReference type="EMBL" id="KAH7920484.1"/>
    </source>
</evidence>
<sequence>MGRNAKFCKRVKKGPSVSASQTTPKAAASHPKQSTSGNDAATSVQAAKKRTILKGKAKSKSSARQDQDAGSGGHVLGGADYVTLLMGGRKKAAEEARKLPKDTS</sequence>
<comment type="caution">
    <text evidence="1">The sequence shown here is derived from an EMBL/GenBank/DDBJ whole genome shotgun (WGS) entry which is preliminary data.</text>
</comment>
<reference evidence="1" key="1">
    <citation type="journal article" date="2021" name="New Phytol.">
        <title>Evolutionary innovations through gain and loss of genes in the ectomycorrhizal Boletales.</title>
        <authorList>
            <person name="Wu G."/>
            <person name="Miyauchi S."/>
            <person name="Morin E."/>
            <person name="Kuo A."/>
            <person name="Drula E."/>
            <person name="Varga T."/>
            <person name="Kohler A."/>
            <person name="Feng B."/>
            <person name="Cao Y."/>
            <person name="Lipzen A."/>
            <person name="Daum C."/>
            <person name="Hundley H."/>
            <person name="Pangilinan J."/>
            <person name="Johnson J."/>
            <person name="Barry K."/>
            <person name="LaButti K."/>
            <person name="Ng V."/>
            <person name="Ahrendt S."/>
            <person name="Min B."/>
            <person name="Choi I.G."/>
            <person name="Park H."/>
            <person name="Plett J.M."/>
            <person name="Magnuson J."/>
            <person name="Spatafora J.W."/>
            <person name="Nagy L.G."/>
            <person name="Henrissat B."/>
            <person name="Grigoriev I.V."/>
            <person name="Yang Z.L."/>
            <person name="Xu J."/>
            <person name="Martin F.M."/>
        </authorList>
    </citation>
    <scope>NUCLEOTIDE SEQUENCE</scope>
    <source>
        <strain evidence="1">KUC20120723A-06</strain>
    </source>
</reference>
<keyword evidence="2" id="KW-1185">Reference proteome</keyword>
<organism evidence="1 2">
    <name type="scientific">Leucogyrophana mollusca</name>
    <dbReference type="NCBI Taxonomy" id="85980"/>
    <lineage>
        <taxon>Eukaryota</taxon>
        <taxon>Fungi</taxon>
        <taxon>Dikarya</taxon>
        <taxon>Basidiomycota</taxon>
        <taxon>Agaricomycotina</taxon>
        <taxon>Agaricomycetes</taxon>
        <taxon>Agaricomycetidae</taxon>
        <taxon>Boletales</taxon>
        <taxon>Boletales incertae sedis</taxon>
        <taxon>Leucogyrophana</taxon>
    </lineage>
</organism>
<accession>A0ACB8B4Y4</accession>
<gene>
    <name evidence="1" type="ORF">BV22DRAFT_1073879</name>
</gene>
<name>A0ACB8B4Y4_9AGAM</name>
<proteinExistence type="predicted"/>
<dbReference type="EMBL" id="MU266577">
    <property type="protein sequence ID" value="KAH7920484.1"/>
    <property type="molecule type" value="Genomic_DNA"/>
</dbReference>